<evidence type="ECO:0000313" key="2">
    <source>
        <dbReference type="Proteomes" id="UP000244450"/>
    </source>
</evidence>
<protein>
    <submittedName>
        <fullName evidence="1">Uncharacterized protein</fullName>
    </submittedName>
</protein>
<evidence type="ECO:0000313" key="1">
    <source>
        <dbReference type="EMBL" id="PUZ25396.1"/>
    </source>
</evidence>
<gene>
    <name evidence="1" type="ORF">DCC81_13960</name>
</gene>
<sequence length="103" mass="12048">MNHKEKAALAKQLIGLGEKEVYTYHEQGITYRMLIVFRGEGLFYAENDQCLVFDKFSARDAVVSMKGVDKWLDGTPFADRERLKENLKKYYKQSYKDALDIEE</sequence>
<proteinExistence type="predicted"/>
<comment type="caution">
    <text evidence="1">The sequence shown here is derived from an EMBL/GenBank/DDBJ whole genome shotgun (WGS) entry which is preliminary data.</text>
</comment>
<dbReference type="RefSeq" id="WP_108687234.1">
    <property type="nucleotide sequence ID" value="NZ_QCYK01000002.1"/>
</dbReference>
<organism evidence="1 2">
    <name type="scientific">Chitinophaga parva</name>
    <dbReference type="NCBI Taxonomy" id="2169414"/>
    <lineage>
        <taxon>Bacteria</taxon>
        <taxon>Pseudomonadati</taxon>
        <taxon>Bacteroidota</taxon>
        <taxon>Chitinophagia</taxon>
        <taxon>Chitinophagales</taxon>
        <taxon>Chitinophagaceae</taxon>
        <taxon>Chitinophaga</taxon>
    </lineage>
</organism>
<dbReference type="AlphaFoldDB" id="A0A2T7BGI4"/>
<dbReference type="EMBL" id="QCYK01000002">
    <property type="protein sequence ID" value="PUZ25396.1"/>
    <property type="molecule type" value="Genomic_DNA"/>
</dbReference>
<name>A0A2T7BGI4_9BACT</name>
<dbReference type="Proteomes" id="UP000244450">
    <property type="component" value="Unassembled WGS sequence"/>
</dbReference>
<keyword evidence="2" id="KW-1185">Reference proteome</keyword>
<accession>A0A2T7BGI4</accession>
<reference evidence="1 2" key="1">
    <citation type="submission" date="2018-04" db="EMBL/GenBank/DDBJ databases">
        <title>Chitinophaga fuyangensis sp. nov., isolated from soil in a chemical factory.</title>
        <authorList>
            <person name="Chen K."/>
        </authorList>
    </citation>
    <scope>NUCLEOTIDE SEQUENCE [LARGE SCALE GENOMIC DNA]</scope>
    <source>
        <strain evidence="1 2">LY-1</strain>
    </source>
</reference>
<dbReference type="OrthoDB" id="711263at2"/>